<sequence>MVQPPDDAAPAVDGDVSHAHAHAHACTVPYSGRIPDIVSRADDQRRWRMLQVDWNQTSPPFSTIERRQVQRRISDQTAFRPNQQVQAPMLLQEDTQDPADMHVQTTEQPPANAATPVVIDQEIWFGCTAPYSGRLPNTGFVVYYFPDGHAEQCQASAYMLPESERIVCTVGDVVLNINAETHEPYAIFTLLPGVHPLQTRPLPAGPVPAAGERDCRTATPASSSPTPAPSASFPRLDDLDTGQNIVVTDLLGARWGFRHIRNAADDRHMLTDGWSAFVNARRLYDGDTEVFMRRPSGELLVGVRRKRFGGMPIGIQADRVAADAAKAASYGWELTAGHGGCSEVDASLRRAPPLTPGTKVRLMMNPEDTWRGSEPVLGNVLALDPQRAWRMIESSDEAATTSATGAATATTYAPSLGLQLQTAASKSQQLPDGMKRKFYEIEMQYIVGKQAGVEDYLDLIVIFNQMSALQVETKELIENNAPLREIEENTNTMRNLVRKMRSLRAAVKRSMAGKHR</sequence>
<evidence type="ECO:0000256" key="4">
    <source>
        <dbReference type="ARBA" id="ARBA00023163"/>
    </source>
</evidence>
<evidence type="ECO:0000256" key="6">
    <source>
        <dbReference type="SAM" id="MobiDB-lite"/>
    </source>
</evidence>
<dbReference type="GO" id="GO:0005634">
    <property type="term" value="C:nucleus"/>
    <property type="evidence" value="ECO:0007669"/>
    <property type="project" value="UniProtKB-SubCell"/>
</dbReference>
<dbReference type="InterPro" id="IPR003340">
    <property type="entry name" value="B3_DNA-bd"/>
</dbReference>
<dbReference type="CDD" id="cd10017">
    <property type="entry name" value="B3_DNA"/>
    <property type="match status" value="1"/>
</dbReference>
<evidence type="ECO:0000313" key="8">
    <source>
        <dbReference type="EnsemblPlants" id="LPERR07G04700.1"/>
    </source>
</evidence>
<dbReference type="STRING" id="77586.A0A0D9WW93"/>
<evidence type="ECO:0000256" key="3">
    <source>
        <dbReference type="ARBA" id="ARBA00023125"/>
    </source>
</evidence>
<protein>
    <recommendedName>
        <fullName evidence="7">TF-B3 domain-containing protein</fullName>
    </recommendedName>
</protein>
<feature type="compositionally biased region" description="Low complexity" evidence="6">
    <location>
        <begin position="217"/>
        <end position="232"/>
    </location>
</feature>
<reference evidence="8" key="3">
    <citation type="submission" date="2015-04" db="UniProtKB">
        <authorList>
            <consortium name="EnsemblPlants"/>
        </authorList>
    </citation>
    <scope>IDENTIFICATION</scope>
</reference>
<keyword evidence="4" id="KW-0804">Transcription</keyword>
<keyword evidence="9" id="KW-1185">Reference proteome</keyword>
<dbReference type="Gene3D" id="2.40.330.10">
    <property type="entry name" value="DNA-binding pseudobarrel domain"/>
    <property type="match status" value="1"/>
</dbReference>
<evidence type="ECO:0000259" key="7">
    <source>
        <dbReference type="PROSITE" id="PS50863"/>
    </source>
</evidence>
<evidence type="ECO:0000256" key="5">
    <source>
        <dbReference type="ARBA" id="ARBA00023242"/>
    </source>
</evidence>
<dbReference type="Pfam" id="PF02362">
    <property type="entry name" value="B3"/>
    <property type="match status" value="1"/>
</dbReference>
<evidence type="ECO:0000256" key="1">
    <source>
        <dbReference type="ARBA" id="ARBA00004123"/>
    </source>
</evidence>
<dbReference type="GO" id="GO:0009725">
    <property type="term" value="P:response to hormone"/>
    <property type="evidence" value="ECO:0007669"/>
    <property type="project" value="InterPro"/>
</dbReference>
<keyword evidence="5" id="KW-0539">Nucleus</keyword>
<dbReference type="PROSITE" id="PS50863">
    <property type="entry name" value="B3"/>
    <property type="match status" value="1"/>
</dbReference>
<name>A0A0D9WW93_9ORYZ</name>
<dbReference type="eggNOG" id="ENOG502QVP0">
    <property type="taxonomic scope" value="Eukaryota"/>
</dbReference>
<evidence type="ECO:0000256" key="2">
    <source>
        <dbReference type="ARBA" id="ARBA00023015"/>
    </source>
</evidence>
<organism evidence="8 9">
    <name type="scientific">Leersia perrieri</name>
    <dbReference type="NCBI Taxonomy" id="77586"/>
    <lineage>
        <taxon>Eukaryota</taxon>
        <taxon>Viridiplantae</taxon>
        <taxon>Streptophyta</taxon>
        <taxon>Embryophyta</taxon>
        <taxon>Tracheophyta</taxon>
        <taxon>Spermatophyta</taxon>
        <taxon>Magnoliopsida</taxon>
        <taxon>Liliopsida</taxon>
        <taxon>Poales</taxon>
        <taxon>Poaceae</taxon>
        <taxon>BOP clade</taxon>
        <taxon>Oryzoideae</taxon>
        <taxon>Oryzeae</taxon>
        <taxon>Oryzinae</taxon>
        <taxon>Leersia</taxon>
    </lineage>
</organism>
<dbReference type="HOGENOM" id="CLU_528260_0_0_1"/>
<dbReference type="AlphaFoldDB" id="A0A0D9WW93"/>
<dbReference type="PANTHER" id="PTHR31384">
    <property type="entry name" value="AUXIN RESPONSE FACTOR 4-RELATED"/>
    <property type="match status" value="1"/>
</dbReference>
<comment type="subcellular location">
    <subcellularLocation>
        <location evidence="1">Nucleus</location>
    </subcellularLocation>
</comment>
<reference evidence="9" key="2">
    <citation type="submission" date="2013-12" db="EMBL/GenBank/DDBJ databases">
        <authorList>
            <person name="Yu Y."/>
            <person name="Lee S."/>
            <person name="de Baynast K."/>
            <person name="Wissotski M."/>
            <person name="Liu L."/>
            <person name="Talag J."/>
            <person name="Goicoechea J."/>
            <person name="Angelova A."/>
            <person name="Jetty R."/>
            <person name="Kudrna D."/>
            <person name="Golser W."/>
            <person name="Rivera L."/>
            <person name="Zhang J."/>
            <person name="Wing R."/>
        </authorList>
    </citation>
    <scope>NUCLEOTIDE SEQUENCE</scope>
</reference>
<dbReference type="SUPFAM" id="SSF101936">
    <property type="entry name" value="DNA-binding pseudobarrel domain"/>
    <property type="match status" value="1"/>
</dbReference>
<evidence type="ECO:0000313" key="9">
    <source>
        <dbReference type="Proteomes" id="UP000032180"/>
    </source>
</evidence>
<accession>A0A0D9WW93</accession>
<dbReference type="GO" id="GO:0003677">
    <property type="term" value="F:DNA binding"/>
    <property type="evidence" value="ECO:0007669"/>
    <property type="project" value="UniProtKB-KW"/>
</dbReference>
<dbReference type="GO" id="GO:0006355">
    <property type="term" value="P:regulation of DNA-templated transcription"/>
    <property type="evidence" value="ECO:0007669"/>
    <property type="project" value="InterPro"/>
</dbReference>
<proteinExistence type="predicted"/>
<dbReference type="InterPro" id="IPR044835">
    <property type="entry name" value="ARF_plant"/>
</dbReference>
<feature type="region of interest" description="Disordered" evidence="6">
    <location>
        <begin position="202"/>
        <end position="236"/>
    </location>
</feature>
<dbReference type="Gramene" id="LPERR07G04700.1">
    <property type="protein sequence ID" value="LPERR07G04700.1"/>
    <property type="gene ID" value="LPERR07G04700"/>
</dbReference>
<feature type="domain" description="TF-B3" evidence="7">
    <location>
        <begin position="245"/>
        <end position="307"/>
    </location>
</feature>
<dbReference type="InterPro" id="IPR015300">
    <property type="entry name" value="DNA-bd_pseudobarrel_sf"/>
</dbReference>
<keyword evidence="3" id="KW-0238">DNA-binding</keyword>
<keyword evidence="2" id="KW-0805">Transcription regulation</keyword>
<dbReference type="PANTHER" id="PTHR31384:SF94">
    <property type="entry name" value="AUXIN RESPONSE FACTOR 17"/>
    <property type="match status" value="1"/>
</dbReference>
<dbReference type="Proteomes" id="UP000032180">
    <property type="component" value="Chromosome 7"/>
</dbReference>
<reference evidence="8 9" key="1">
    <citation type="submission" date="2012-08" db="EMBL/GenBank/DDBJ databases">
        <title>Oryza genome evolution.</title>
        <authorList>
            <person name="Wing R.A."/>
        </authorList>
    </citation>
    <scope>NUCLEOTIDE SEQUENCE</scope>
</reference>
<dbReference type="EnsemblPlants" id="LPERR07G04700.1">
    <property type="protein sequence ID" value="LPERR07G04700.1"/>
    <property type="gene ID" value="LPERR07G04700"/>
</dbReference>